<dbReference type="PANTHER" id="PTHR39611:SF1">
    <property type="entry name" value="HYDROXYPROLINE-RICH GLYCOPROTEIN DZ-HRGP"/>
    <property type="match status" value="1"/>
</dbReference>
<feature type="compositionally biased region" description="Polar residues" evidence="1">
    <location>
        <begin position="121"/>
        <end position="155"/>
    </location>
</feature>
<feature type="compositionally biased region" description="Polar residues" evidence="1">
    <location>
        <begin position="744"/>
        <end position="755"/>
    </location>
</feature>
<dbReference type="Pfam" id="PF24355">
    <property type="entry name" value="DUF7514"/>
    <property type="match status" value="1"/>
</dbReference>
<dbReference type="AlphaFoldDB" id="A0AAI8Z327"/>
<comment type="caution">
    <text evidence="3">The sequence shown here is derived from an EMBL/GenBank/DDBJ whole genome shotgun (WGS) entry which is preliminary data.</text>
</comment>
<gene>
    <name evidence="3" type="ORF">LECACI_7A006690</name>
</gene>
<evidence type="ECO:0000259" key="2">
    <source>
        <dbReference type="Pfam" id="PF24355"/>
    </source>
</evidence>
<organism evidence="3 4">
    <name type="scientific">Lecanosticta acicola</name>
    <dbReference type="NCBI Taxonomy" id="111012"/>
    <lineage>
        <taxon>Eukaryota</taxon>
        <taxon>Fungi</taxon>
        <taxon>Dikarya</taxon>
        <taxon>Ascomycota</taxon>
        <taxon>Pezizomycotina</taxon>
        <taxon>Dothideomycetes</taxon>
        <taxon>Dothideomycetidae</taxon>
        <taxon>Mycosphaerellales</taxon>
        <taxon>Mycosphaerellaceae</taxon>
        <taxon>Lecanosticta</taxon>
    </lineage>
</organism>
<feature type="compositionally biased region" description="Polar residues" evidence="1">
    <location>
        <begin position="199"/>
        <end position="209"/>
    </location>
</feature>
<feature type="region of interest" description="Disordered" evidence="1">
    <location>
        <begin position="119"/>
        <end position="283"/>
    </location>
</feature>
<feature type="compositionally biased region" description="Low complexity" evidence="1">
    <location>
        <begin position="52"/>
        <end position="64"/>
    </location>
</feature>
<dbReference type="InterPro" id="IPR055936">
    <property type="entry name" value="DUF7514"/>
</dbReference>
<sequence length="755" mass="83680">MGSAPSPPLPPDAGNSPARLTQEPFATSTPQTHKAPSAQMSNYYYQQQVQDSKISSISRSSTASQMDGARQPQPIKDAVNTAFDQAPSTNQMDPDFMKMLTEQVTEQVILNLKAANIGAPTRSSSVHSQQSEQAPSSNHSGPPTPTSPLQDSTESFAARFAPPSPRLSRKVRERHVSPPRSPADDGSEGSDGQSSPGSTQSCKETTPRASQPEILETLRRSKTTAVDGMIPLTREAMARRELREASFSPPKASRKDSKNTESASFDFDPRSRNRPDPVVENADEATTLEKIWQPLFDNGNPTMRLSEFLRGLAKHIIEDYEPKGSLVIPPHKLLRFLDETKVEQEHYPWKTIFGGKMSWNSISMMYRKLLCQHHLIQQQVHDTPVIPALTPMGFEQFMTCMIQAHPDTEFERLAKAVKEMPISNADNCKERFPKELSRRLLPSEANVQAEQRMISSVNHEPTLIQLERGAAAMPPPPPPPASAPTQQSSFAERERNPYSQSSHSNAVDDEGLSPPSMPIERERKPYYARQGTGKRYDGEGDRERDLERDHAQSSREPGRPAANKYRPGYSNSNPSRAPAGPPPQGTYSKSGSAEPLNIPPPNRRKRMSTAPPPARSVSYKSGRRVSPPQSRGFRSEPDVGSIPQSQYASNLHGPMRDRFPSDADEDMQRYNNGRRPSDRNVNHMNDEDMNGHPIPPRNIVPGPGYESGPPPPPQNYASRAHDERRRTWYPSASNAGTDGYGSYAPNNYGQSGQQY</sequence>
<feature type="compositionally biased region" description="Basic and acidic residues" evidence="1">
    <location>
        <begin position="675"/>
        <end position="690"/>
    </location>
</feature>
<feature type="compositionally biased region" description="Polar residues" evidence="1">
    <location>
        <begin position="82"/>
        <end position="92"/>
    </location>
</feature>
<dbReference type="PANTHER" id="PTHR39611">
    <property type="entry name" value="HYDROXYPROLINE-RICH GLYCOPROTEIN DZ-HRGP-RELATED"/>
    <property type="match status" value="1"/>
</dbReference>
<feature type="domain" description="DUF7514" evidence="2">
    <location>
        <begin position="295"/>
        <end position="454"/>
    </location>
</feature>
<accession>A0AAI8Z327</accession>
<keyword evidence="4" id="KW-1185">Reference proteome</keyword>
<feature type="compositionally biased region" description="Pro residues" evidence="1">
    <location>
        <begin position="1"/>
        <end position="11"/>
    </location>
</feature>
<feature type="compositionally biased region" description="Pro residues" evidence="1">
    <location>
        <begin position="473"/>
        <end position="482"/>
    </location>
</feature>
<feature type="compositionally biased region" description="Basic and acidic residues" evidence="1">
    <location>
        <begin position="267"/>
        <end position="277"/>
    </location>
</feature>
<dbReference type="EMBL" id="CAVMBE010000049">
    <property type="protein sequence ID" value="CAK4031532.1"/>
    <property type="molecule type" value="Genomic_DNA"/>
</dbReference>
<evidence type="ECO:0000256" key="1">
    <source>
        <dbReference type="SAM" id="MobiDB-lite"/>
    </source>
</evidence>
<feature type="region of interest" description="Disordered" evidence="1">
    <location>
        <begin position="469"/>
        <end position="755"/>
    </location>
</feature>
<evidence type="ECO:0000313" key="3">
    <source>
        <dbReference type="EMBL" id="CAK4031532.1"/>
    </source>
</evidence>
<feature type="region of interest" description="Disordered" evidence="1">
    <location>
        <begin position="1"/>
        <end position="93"/>
    </location>
</feature>
<protein>
    <recommendedName>
        <fullName evidence="2">DUF7514 domain-containing protein</fullName>
    </recommendedName>
</protein>
<name>A0AAI8Z327_9PEZI</name>
<dbReference type="Proteomes" id="UP001296104">
    <property type="component" value="Unassembled WGS sequence"/>
</dbReference>
<feature type="compositionally biased region" description="Polar residues" evidence="1">
    <location>
        <begin position="24"/>
        <end position="51"/>
    </location>
</feature>
<evidence type="ECO:0000313" key="4">
    <source>
        <dbReference type="Proteomes" id="UP001296104"/>
    </source>
</evidence>
<proteinExistence type="predicted"/>
<reference evidence="3" key="1">
    <citation type="submission" date="2023-11" db="EMBL/GenBank/DDBJ databases">
        <authorList>
            <person name="Alioto T."/>
            <person name="Alioto T."/>
            <person name="Gomez Garrido J."/>
        </authorList>
    </citation>
    <scope>NUCLEOTIDE SEQUENCE</scope>
</reference>
<feature type="compositionally biased region" description="Basic and acidic residues" evidence="1">
    <location>
        <begin position="534"/>
        <end position="558"/>
    </location>
</feature>